<gene>
    <name evidence="1" type="ORF">SDC9_179126</name>
</gene>
<sequence>MAQGDVAQHVLGDGRHRQQLGQRLGQVVEVVQREWADAEVAELLLLQADLLLGGQGDTAQGQPGLAQVVASLLGCTPCRGH</sequence>
<dbReference type="AlphaFoldDB" id="A0A645H027"/>
<accession>A0A645H027</accession>
<organism evidence="1">
    <name type="scientific">bioreactor metagenome</name>
    <dbReference type="NCBI Taxonomy" id="1076179"/>
    <lineage>
        <taxon>unclassified sequences</taxon>
        <taxon>metagenomes</taxon>
        <taxon>ecological metagenomes</taxon>
    </lineage>
</organism>
<reference evidence="1" key="1">
    <citation type="submission" date="2019-08" db="EMBL/GenBank/DDBJ databases">
        <authorList>
            <person name="Kucharzyk K."/>
            <person name="Murdoch R.W."/>
            <person name="Higgins S."/>
            <person name="Loffler F."/>
        </authorList>
    </citation>
    <scope>NUCLEOTIDE SEQUENCE</scope>
</reference>
<comment type="caution">
    <text evidence="1">The sequence shown here is derived from an EMBL/GenBank/DDBJ whole genome shotgun (WGS) entry which is preliminary data.</text>
</comment>
<dbReference type="EMBL" id="VSSQ01083275">
    <property type="protein sequence ID" value="MPN31652.1"/>
    <property type="molecule type" value="Genomic_DNA"/>
</dbReference>
<protein>
    <submittedName>
        <fullName evidence="1">Uncharacterized protein</fullName>
    </submittedName>
</protein>
<evidence type="ECO:0000313" key="1">
    <source>
        <dbReference type="EMBL" id="MPN31652.1"/>
    </source>
</evidence>
<name>A0A645H027_9ZZZZ</name>
<proteinExistence type="predicted"/>